<dbReference type="Pfam" id="PF23014">
    <property type="entry name" value="PH_Tiam1"/>
    <property type="match status" value="1"/>
</dbReference>
<dbReference type="EnsemblMetazoa" id="XM_021056599.2">
    <property type="protein sequence ID" value="XP_020912258.1"/>
    <property type="gene ID" value="LOC110250002"/>
</dbReference>
<evidence type="ECO:0000313" key="8">
    <source>
        <dbReference type="EnsemblMetazoa" id="XP_020912257.1"/>
    </source>
</evidence>
<keyword evidence="2" id="KW-0677">Repeat</keyword>
<feature type="domain" description="RBD" evidence="7">
    <location>
        <begin position="379"/>
        <end position="446"/>
    </location>
</feature>
<dbReference type="InterPro" id="IPR011993">
    <property type="entry name" value="PH-like_dom_sf"/>
</dbReference>
<dbReference type="Pfam" id="PF02196">
    <property type="entry name" value="RBD"/>
    <property type="match status" value="1"/>
</dbReference>
<dbReference type="GeneID" id="110250002"/>
<dbReference type="PROSITE" id="PS50010">
    <property type="entry name" value="DH_2"/>
    <property type="match status" value="1"/>
</dbReference>
<sequence length="1132" mass="127735">MKKIHQENSLEISATFHDDDDLISSSGTDADFKPRSGIAQSRQGGATRKAGWLSAKHVLTRGKGTKIDLASDRKWRKYWITLKSAKLNFYHCNEKTVSAQDLDDPSFSLDVDSCIAQAVPEHAKLDNVFSVSTRLGEAYYFQAANQTDLENWITAVHSMAASVLIGSRQKSKDEMVQNLMERMNTIEEKIASDSKLKKMAELQSTVVTDAKMKQQFVDQISRWEKNLEQHHIMSYRLQCYMSAVKGSPQPNPQTLLACVSRTTKQNLSRLGIFSVMSFNAFASARDPATEEEVKARSKAKRSPSNIGYNKIKSAIFTSLRINDASSVKSIRDRYANKNGPKTPKTFKRSNLEIIPDSEEEQSEARSLSSSHSEWRSLGNYLRISLPSNQSTVIALGNEMTVQDVVVNTCEKRQLDPHTYFLKLGLQEEDGTIDYFIPKQDSLLEDQNYTHLKLCQKCIYKVELTKSLEVDGLDFGLSVASKDGMIYISRVEKGRLAHVQGVLAGDEILAVNDVPVGDVETNPLGDLQEALQDSCIKLELQSPRDEPPVAHKVTSDAIISSLVIKPPPKLSDNIEDTELVDMIVPPPAMLDDGETCSSIHTPEAPETPPTEHKTVDELLQQAEQVTIFCRQQLEYSDDESRPNIHLTEADKLRKVIIELLDTERSYVKDLKLLLNRYLDPLKDESFMSQSEVKALVGTVDEILDFQKTFFQELKKAIESEAGFEEFDEISKFQNVIYTIGETFLNYTEHFKLYSAFCSSHSRLVELLSTGQNEDLRNFLNARNPKNQHSGTLESYLIKPIQRILRYPLLMRTILKALDKKSEEHEVLLEAVVAVEKVATHINEMQRITERFAPLFNQIVGEYGMVEVSDVTIDRLLHHGKATWLNCPDEPRSGTLKLKYPASPRIHKKTTHSTMHIFVFEKVVILIHLESKSRKKEKSSSLKTSEEIKFKTLIPVTSLVLRDHRWATGETLHSWELVNISDTTELGRQECAYLFASKTAAEQREAVKSIKEAIKRSIKAGSNVTTIRSHSFRRADNVSTTPAPANNLNSTFPMTGNSNFLRSQPDGGLLRRSFSHNPEEALTRRSSLLEDQHTQFLQAFQDDSQNSDNESCLSDRVSVVIKDEQAKPVDMGTY</sequence>
<dbReference type="GO" id="GO:0007264">
    <property type="term" value="P:small GTPase-mediated signal transduction"/>
    <property type="evidence" value="ECO:0007669"/>
    <property type="project" value="InterPro"/>
</dbReference>
<dbReference type="OMA" id="DACNADF"/>
<dbReference type="Pfam" id="PF00621">
    <property type="entry name" value="RhoGEF"/>
    <property type="match status" value="1"/>
</dbReference>
<evidence type="ECO:0000259" key="6">
    <source>
        <dbReference type="PROSITE" id="PS50106"/>
    </source>
</evidence>
<dbReference type="Pfam" id="PF18385">
    <property type="entry name" value="Tiam_CC_Ex"/>
    <property type="match status" value="1"/>
</dbReference>
<dbReference type="PROSITE" id="PS50003">
    <property type="entry name" value="PH_DOMAIN"/>
    <property type="match status" value="1"/>
</dbReference>
<evidence type="ECO:0008006" key="10">
    <source>
        <dbReference type="Google" id="ProtNLM"/>
    </source>
</evidence>
<dbReference type="InterPro" id="IPR001478">
    <property type="entry name" value="PDZ"/>
</dbReference>
<dbReference type="PANTHER" id="PTHR46001:SF3">
    <property type="entry name" value="PROTEIN STILL LIFE, ISOFORM SIF TYPE 1"/>
    <property type="match status" value="1"/>
</dbReference>
<feature type="region of interest" description="Disordered" evidence="3">
    <location>
        <begin position="25"/>
        <end position="46"/>
    </location>
</feature>
<dbReference type="AlphaFoldDB" id="A0A913Y0R5"/>
<evidence type="ECO:0000313" key="9">
    <source>
        <dbReference type="Proteomes" id="UP000887567"/>
    </source>
</evidence>
<dbReference type="SUPFAM" id="SSF48065">
    <property type="entry name" value="DBL homology domain (DH-domain)"/>
    <property type="match status" value="1"/>
</dbReference>
<dbReference type="Gene3D" id="6.10.140.680">
    <property type="match status" value="1"/>
</dbReference>
<dbReference type="OrthoDB" id="8059989at2759"/>
<dbReference type="KEGG" id="epa:110250002"/>
<dbReference type="RefSeq" id="XP_020912258.1">
    <property type="nucleotide sequence ID" value="XM_021056599.2"/>
</dbReference>
<dbReference type="InterPro" id="IPR001849">
    <property type="entry name" value="PH_domain"/>
</dbReference>
<accession>A0A913Y0R5</accession>
<dbReference type="Proteomes" id="UP000887567">
    <property type="component" value="Unplaced"/>
</dbReference>
<dbReference type="InterPro" id="IPR043537">
    <property type="entry name" value="Tiam1/Tiam2/Sif"/>
</dbReference>
<keyword evidence="9" id="KW-1185">Reference proteome</keyword>
<evidence type="ECO:0000256" key="1">
    <source>
        <dbReference type="ARBA" id="ARBA00022658"/>
    </source>
</evidence>
<dbReference type="InterPro" id="IPR040655">
    <property type="entry name" value="TIAM1_CC-Ex"/>
</dbReference>
<dbReference type="PROSITE" id="PS50898">
    <property type="entry name" value="RBD"/>
    <property type="match status" value="1"/>
</dbReference>
<dbReference type="SMART" id="SM00228">
    <property type="entry name" value="PDZ"/>
    <property type="match status" value="1"/>
</dbReference>
<dbReference type="GO" id="GO:0005085">
    <property type="term" value="F:guanyl-nucleotide exchange factor activity"/>
    <property type="evidence" value="ECO:0007669"/>
    <property type="project" value="UniProtKB-KW"/>
</dbReference>
<dbReference type="SMART" id="SM00233">
    <property type="entry name" value="PH"/>
    <property type="match status" value="2"/>
</dbReference>
<dbReference type="InterPro" id="IPR055230">
    <property type="entry name" value="PH_Tiam1/2"/>
</dbReference>
<dbReference type="Pfam" id="PF00169">
    <property type="entry name" value="PH"/>
    <property type="match status" value="1"/>
</dbReference>
<evidence type="ECO:0000256" key="3">
    <source>
        <dbReference type="SAM" id="MobiDB-lite"/>
    </source>
</evidence>
<dbReference type="InterPro" id="IPR035899">
    <property type="entry name" value="DBL_dom_sf"/>
</dbReference>
<dbReference type="InterPro" id="IPR000219">
    <property type="entry name" value="DH_dom"/>
</dbReference>
<dbReference type="Gene3D" id="1.20.900.10">
    <property type="entry name" value="Dbl homology (DH) domain"/>
    <property type="match status" value="1"/>
</dbReference>
<feature type="domain" description="PDZ" evidence="6">
    <location>
        <begin position="460"/>
        <end position="545"/>
    </location>
</feature>
<dbReference type="SUPFAM" id="SSF50729">
    <property type="entry name" value="PH domain-like"/>
    <property type="match status" value="2"/>
</dbReference>
<dbReference type="PANTHER" id="PTHR46001">
    <property type="entry name" value="TIAM (MAMMALIAN TUMOR INVASION AND METASTASIS FACTOR) HOMOLOG"/>
    <property type="match status" value="1"/>
</dbReference>
<dbReference type="Gene3D" id="2.30.29.30">
    <property type="entry name" value="Pleckstrin-homology domain (PH domain)/Phosphotyrosine-binding domain (PTB)"/>
    <property type="match status" value="2"/>
</dbReference>
<protein>
    <recommendedName>
        <fullName evidence="10">T-lymphoma invasion and metastasis-inducing protein 1</fullName>
    </recommendedName>
</protein>
<dbReference type="CDD" id="cd00160">
    <property type="entry name" value="RhoGEF"/>
    <property type="match status" value="1"/>
</dbReference>
<feature type="domain" description="PH" evidence="4">
    <location>
        <begin position="46"/>
        <end position="161"/>
    </location>
</feature>
<dbReference type="InterPro" id="IPR003116">
    <property type="entry name" value="RBD_dom"/>
</dbReference>
<dbReference type="PROSITE" id="PS50106">
    <property type="entry name" value="PDZ"/>
    <property type="match status" value="1"/>
</dbReference>
<name>A0A913Y0R5_EXADI</name>
<dbReference type="EnsemblMetazoa" id="XM_021056598.2">
    <property type="protein sequence ID" value="XP_020912257.1"/>
    <property type="gene ID" value="LOC110250002"/>
</dbReference>
<dbReference type="SMART" id="SM00325">
    <property type="entry name" value="RhoGEF"/>
    <property type="match status" value="1"/>
</dbReference>
<evidence type="ECO:0000259" key="7">
    <source>
        <dbReference type="PROSITE" id="PS50898"/>
    </source>
</evidence>
<feature type="domain" description="DH" evidence="5">
    <location>
        <begin position="650"/>
        <end position="843"/>
    </location>
</feature>
<dbReference type="Pfam" id="PF00595">
    <property type="entry name" value="PDZ"/>
    <property type="match status" value="1"/>
</dbReference>
<dbReference type="Gene3D" id="2.30.42.10">
    <property type="match status" value="1"/>
</dbReference>
<dbReference type="SUPFAM" id="SSF50156">
    <property type="entry name" value="PDZ domain-like"/>
    <property type="match status" value="1"/>
</dbReference>
<evidence type="ECO:0000259" key="4">
    <source>
        <dbReference type="PROSITE" id="PS50003"/>
    </source>
</evidence>
<feature type="region of interest" description="Disordered" evidence="3">
    <location>
        <begin position="334"/>
        <end position="368"/>
    </location>
</feature>
<proteinExistence type="predicted"/>
<evidence type="ECO:0000259" key="5">
    <source>
        <dbReference type="PROSITE" id="PS50010"/>
    </source>
</evidence>
<keyword evidence="1" id="KW-0344">Guanine-nucleotide releasing factor</keyword>
<dbReference type="CDD" id="cd00136">
    <property type="entry name" value="PDZ_canonical"/>
    <property type="match status" value="1"/>
</dbReference>
<organism evidence="8 9">
    <name type="scientific">Exaiptasia diaphana</name>
    <name type="common">Tropical sea anemone</name>
    <name type="synonym">Aiptasia pulchella</name>
    <dbReference type="NCBI Taxonomy" id="2652724"/>
    <lineage>
        <taxon>Eukaryota</taxon>
        <taxon>Metazoa</taxon>
        <taxon>Cnidaria</taxon>
        <taxon>Anthozoa</taxon>
        <taxon>Hexacorallia</taxon>
        <taxon>Actiniaria</taxon>
        <taxon>Aiptasiidae</taxon>
        <taxon>Exaiptasia</taxon>
    </lineage>
</organism>
<dbReference type="InterPro" id="IPR036034">
    <property type="entry name" value="PDZ_sf"/>
</dbReference>
<dbReference type="RefSeq" id="XP_020912257.1">
    <property type="nucleotide sequence ID" value="XM_021056598.2"/>
</dbReference>
<reference evidence="8" key="1">
    <citation type="submission" date="2022-11" db="UniProtKB">
        <authorList>
            <consortium name="EnsemblMetazoa"/>
        </authorList>
    </citation>
    <scope>IDENTIFICATION</scope>
</reference>
<evidence type="ECO:0000256" key="2">
    <source>
        <dbReference type="ARBA" id="ARBA00022737"/>
    </source>
</evidence>